<dbReference type="EMBL" id="VUJU01000143">
    <property type="protein sequence ID" value="KAF0772706.1"/>
    <property type="molecule type" value="Genomic_DNA"/>
</dbReference>
<dbReference type="Proteomes" id="UP000478052">
    <property type="component" value="Unassembled WGS sequence"/>
</dbReference>
<organism evidence="1 2">
    <name type="scientific">Aphis craccivora</name>
    <name type="common">Cowpea aphid</name>
    <dbReference type="NCBI Taxonomy" id="307492"/>
    <lineage>
        <taxon>Eukaryota</taxon>
        <taxon>Metazoa</taxon>
        <taxon>Ecdysozoa</taxon>
        <taxon>Arthropoda</taxon>
        <taxon>Hexapoda</taxon>
        <taxon>Insecta</taxon>
        <taxon>Pterygota</taxon>
        <taxon>Neoptera</taxon>
        <taxon>Paraneoptera</taxon>
        <taxon>Hemiptera</taxon>
        <taxon>Sternorrhyncha</taxon>
        <taxon>Aphidomorpha</taxon>
        <taxon>Aphidoidea</taxon>
        <taxon>Aphididae</taxon>
        <taxon>Aphidini</taxon>
        <taxon>Aphis</taxon>
        <taxon>Aphis</taxon>
    </lineage>
</organism>
<protein>
    <submittedName>
        <fullName evidence="1">Uncharacterized protein</fullName>
    </submittedName>
</protein>
<gene>
    <name evidence="1" type="ORF">FWK35_00006394</name>
</gene>
<keyword evidence="2" id="KW-1185">Reference proteome</keyword>
<reference evidence="1 2" key="1">
    <citation type="submission" date="2019-08" db="EMBL/GenBank/DDBJ databases">
        <title>Whole genome of Aphis craccivora.</title>
        <authorList>
            <person name="Voronova N.V."/>
            <person name="Shulinski R.S."/>
            <person name="Bandarenka Y.V."/>
            <person name="Zhorov D.G."/>
            <person name="Warner D."/>
        </authorList>
    </citation>
    <scope>NUCLEOTIDE SEQUENCE [LARGE SCALE GENOMIC DNA]</scope>
    <source>
        <strain evidence="1">180601</strain>
        <tissue evidence="1">Whole Body</tissue>
    </source>
</reference>
<evidence type="ECO:0000313" key="2">
    <source>
        <dbReference type="Proteomes" id="UP000478052"/>
    </source>
</evidence>
<dbReference type="AlphaFoldDB" id="A0A6G0ZND0"/>
<accession>A0A6G0ZND0</accession>
<proteinExistence type="predicted"/>
<evidence type="ECO:0000313" key="1">
    <source>
        <dbReference type="EMBL" id="KAF0772706.1"/>
    </source>
</evidence>
<comment type="caution">
    <text evidence="1">The sequence shown here is derived from an EMBL/GenBank/DDBJ whole genome shotgun (WGS) entry which is preliminary data.</text>
</comment>
<sequence length="55" mass="6534">MNASFPLIKLQLRLIHQTLTDWSSFCREVTYEYTMLLVYSSTKGEARRIWAHGRN</sequence>
<name>A0A6G0ZND0_APHCR</name>